<dbReference type="PANTHER" id="PTHR37984:SF15">
    <property type="entry name" value="INTEGRASE CATALYTIC DOMAIN-CONTAINING PROTEIN"/>
    <property type="match status" value="1"/>
</dbReference>
<evidence type="ECO:0000313" key="5">
    <source>
        <dbReference type="Proteomes" id="UP001046870"/>
    </source>
</evidence>
<dbReference type="PANTHER" id="PTHR37984">
    <property type="entry name" value="PROTEIN CBG26694"/>
    <property type="match status" value="1"/>
</dbReference>
<dbReference type="SUPFAM" id="SSF53098">
    <property type="entry name" value="Ribonuclease H-like"/>
    <property type="match status" value="1"/>
</dbReference>
<dbReference type="InterPro" id="IPR054465">
    <property type="entry name" value="Integrase_p58-like_C"/>
</dbReference>
<dbReference type="PROSITE" id="PS50994">
    <property type="entry name" value="INTEGRASE"/>
    <property type="match status" value="1"/>
</dbReference>
<dbReference type="InterPro" id="IPR012337">
    <property type="entry name" value="RNaseH-like_sf"/>
</dbReference>
<dbReference type="AlphaFoldDB" id="A0A9D3QKT9"/>
<organism evidence="4 5">
    <name type="scientific">Megalops atlanticus</name>
    <name type="common">Tarpon</name>
    <name type="synonym">Clupea gigantea</name>
    <dbReference type="NCBI Taxonomy" id="7932"/>
    <lineage>
        <taxon>Eukaryota</taxon>
        <taxon>Metazoa</taxon>
        <taxon>Chordata</taxon>
        <taxon>Craniata</taxon>
        <taxon>Vertebrata</taxon>
        <taxon>Euteleostomi</taxon>
        <taxon>Actinopterygii</taxon>
        <taxon>Neopterygii</taxon>
        <taxon>Teleostei</taxon>
        <taxon>Elopiformes</taxon>
        <taxon>Megalopidae</taxon>
        <taxon>Megalops</taxon>
    </lineage>
</organism>
<feature type="compositionally biased region" description="Basic and acidic residues" evidence="2">
    <location>
        <begin position="425"/>
        <end position="436"/>
    </location>
</feature>
<dbReference type="Pfam" id="PF22938">
    <property type="entry name" value="Integrase_p58_C"/>
    <property type="match status" value="1"/>
</dbReference>
<dbReference type="FunFam" id="3.30.420.10:FF:000032">
    <property type="entry name" value="Retrovirus-related Pol polyprotein from transposon 297-like Protein"/>
    <property type="match status" value="1"/>
</dbReference>
<dbReference type="Gene3D" id="1.10.340.70">
    <property type="match status" value="1"/>
</dbReference>
<dbReference type="Pfam" id="PF00665">
    <property type="entry name" value="rve"/>
    <property type="match status" value="1"/>
</dbReference>
<dbReference type="InterPro" id="IPR050951">
    <property type="entry name" value="Retrovirus_Pol_polyprotein"/>
</dbReference>
<dbReference type="InterPro" id="IPR041588">
    <property type="entry name" value="Integrase_H2C2"/>
</dbReference>
<evidence type="ECO:0000313" key="4">
    <source>
        <dbReference type="EMBL" id="KAG7491797.1"/>
    </source>
</evidence>
<dbReference type="GO" id="GO:0015074">
    <property type="term" value="P:DNA integration"/>
    <property type="evidence" value="ECO:0007669"/>
    <property type="project" value="InterPro"/>
</dbReference>
<protein>
    <recommendedName>
        <fullName evidence="1">Gypsy retrotransposon integrase-like protein 1</fullName>
    </recommendedName>
</protein>
<dbReference type="InterPro" id="IPR001584">
    <property type="entry name" value="Integrase_cat-core"/>
</dbReference>
<evidence type="ECO:0000259" key="3">
    <source>
        <dbReference type="PROSITE" id="PS50994"/>
    </source>
</evidence>
<dbReference type="Gene3D" id="3.30.420.10">
    <property type="entry name" value="Ribonuclease H-like superfamily/Ribonuclease H"/>
    <property type="match status" value="1"/>
</dbReference>
<feature type="compositionally biased region" description="Polar residues" evidence="2">
    <location>
        <begin position="394"/>
        <end position="404"/>
    </location>
</feature>
<evidence type="ECO:0000256" key="1">
    <source>
        <dbReference type="ARBA" id="ARBA00039658"/>
    </source>
</evidence>
<dbReference type="Proteomes" id="UP001046870">
    <property type="component" value="Chromosome 1"/>
</dbReference>
<proteinExistence type="predicted"/>
<dbReference type="EMBL" id="JAFDVH010000001">
    <property type="protein sequence ID" value="KAG7491797.1"/>
    <property type="molecule type" value="Genomic_DNA"/>
</dbReference>
<dbReference type="InterPro" id="IPR036397">
    <property type="entry name" value="RNaseH_sf"/>
</dbReference>
<dbReference type="Pfam" id="PF17921">
    <property type="entry name" value="Integrase_H2C2"/>
    <property type="match status" value="1"/>
</dbReference>
<feature type="compositionally biased region" description="Basic residues" evidence="2">
    <location>
        <begin position="415"/>
        <end position="424"/>
    </location>
</feature>
<accession>A0A9D3QKT9</accession>
<evidence type="ECO:0000256" key="2">
    <source>
        <dbReference type="SAM" id="MobiDB-lite"/>
    </source>
</evidence>
<gene>
    <name evidence="4" type="ORF">MATL_G00007640</name>
</gene>
<name>A0A9D3QKT9_MEGAT</name>
<reference evidence="4" key="1">
    <citation type="submission" date="2021-01" db="EMBL/GenBank/DDBJ databases">
        <authorList>
            <person name="Zahm M."/>
            <person name="Roques C."/>
            <person name="Cabau C."/>
            <person name="Klopp C."/>
            <person name="Donnadieu C."/>
            <person name="Jouanno E."/>
            <person name="Lampietro C."/>
            <person name="Louis A."/>
            <person name="Herpin A."/>
            <person name="Echchiki A."/>
            <person name="Berthelot C."/>
            <person name="Parey E."/>
            <person name="Roest-Crollius H."/>
            <person name="Braasch I."/>
            <person name="Postlethwait J."/>
            <person name="Bobe J."/>
            <person name="Montfort J."/>
            <person name="Bouchez O."/>
            <person name="Begum T."/>
            <person name="Mejri S."/>
            <person name="Adams A."/>
            <person name="Chen W.-J."/>
            <person name="Guiguen Y."/>
        </authorList>
    </citation>
    <scope>NUCLEOTIDE SEQUENCE</scope>
    <source>
        <strain evidence="4">YG-15Mar2019-1</strain>
        <tissue evidence="4">Brain</tissue>
    </source>
</reference>
<comment type="caution">
    <text evidence="4">The sequence shown here is derived from an EMBL/GenBank/DDBJ whole genome shotgun (WGS) entry which is preliminary data.</text>
</comment>
<feature type="region of interest" description="Disordered" evidence="2">
    <location>
        <begin position="352"/>
        <end position="443"/>
    </location>
</feature>
<keyword evidence="5" id="KW-1185">Reference proteome</keyword>
<sequence length="443" mass="49801">MRDTVLRLSHGTAGAGHYGVNKTLGRLRERFYWGRCRRDVATFCIRCDVCTAKKGPTDRSRAPLQQLFSGSPMERVAIDVLGPFPRSEAGNRYVLIAMDYFTKWPEAYAIPSQETAVIVDRLLEGLFSRFGVPESLHSDQGRNFESQVFAEVCRRLGIEKTRTTPLHPQSDGLVERFNRTLATQLALLTSEHQRDWDCHLPLVLLSYRTAVQESTGFTPAALMLGRELRTPADLVFGRLPDWEWPSTPGLDYVVELQSCMDRAHHLAREHIQGAGIRQKCSYDTHCAGRRLEPGEVVWVYNPRRRKGQCPKLESDWEGPCLILDCLSDVVYRVRLHRRPRTVVLHRDRLAPYRGTAEPPTVSPRLRRRISPQGTVEGTPGTALASPTAGAGSPLQVQDNSSPSALPSAGTMTPRRGSRHRRAPRRLQDFEWHRDGAQGEGGIV</sequence>
<dbReference type="OrthoDB" id="8892477at2759"/>
<feature type="domain" description="Integrase catalytic" evidence="3">
    <location>
        <begin position="68"/>
        <end position="227"/>
    </location>
</feature>
<dbReference type="GO" id="GO:0003676">
    <property type="term" value="F:nucleic acid binding"/>
    <property type="evidence" value="ECO:0007669"/>
    <property type="project" value="InterPro"/>
</dbReference>